<feature type="transmembrane region" description="Helical" evidence="1">
    <location>
        <begin position="89"/>
        <end position="109"/>
    </location>
</feature>
<evidence type="ECO:0000256" key="1">
    <source>
        <dbReference type="SAM" id="Phobius"/>
    </source>
</evidence>
<sequence length="180" mass="20215">MKIIDRICKLTQYPLLCFLQLFVGLAVGSTVWILHSTRRYRQTCSNKVDVFVSVKSLTTSSLVLMFGSIVLLSLCYIKSKRSEALRSAFEFLIATLVIVLCALSILEYFKHISPSSLNQSTTITPIYEASEKKDCHGVFVGYSVIYCSAVLAIFVMGLITYVAAGRSITDVWRRLKYDDV</sequence>
<keyword evidence="1" id="KW-0472">Membrane</keyword>
<organism evidence="2 3">
    <name type="scientific">Holothuria leucospilota</name>
    <name type="common">Black long sea cucumber</name>
    <name type="synonym">Mertensiothuria leucospilota</name>
    <dbReference type="NCBI Taxonomy" id="206669"/>
    <lineage>
        <taxon>Eukaryota</taxon>
        <taxon>Metazoa</taxon>
        <taxon>Echinodermata</taxon>
        <taxon>Eleutherozoa</taxon>
        <taxon>Echinozoa</taxon>
        <taxon>Holothuroidea</taxon>
        <taxon>Aspidochirotacea</taxon>
        <taxon>Aspidochirotida</taxon>
        <taxon>Holothuriidae</taxon>
        <taxon>Holothuria</taxon>
    </lineage>
</organism>
<dbReference type="EMBL" id="JAIZAY010000010">
    <property type="protein sequence ID" value="KAJ8035409.1"/>
    <property type="molecule type" value="Genomic_DNA"/>
</dbReference>
<protein>
    <submittedName>
        <fullName evidence="2">Uncharacterized protein</fullName>
    </submittedName>
</protein>
<proteinExistence type="predicted"/>
<keyword evidence="1" id="KW-1133">Transmembrane helix</keyword>
<feature type="transmembrane region" description="Helical" evidence="1">
    <location>
        <begin position="139"/>
        <end position="164"/>
    </location>
</feature>
<gene>
    <name evidence="2" type="ORF">HOLleu_22633</name>
</gene>
<name>A0A9Q1BZG7_HOLLE</name>
<reference evidence="2" key="1">
    <citation type="submission" date="2021-10" db="EMBL/GenBank/DDBJ databases">
        <title>Tropical sea cucumber genome reveals ecological adaptation and Cuvierian tubules defense mechanism.</title>
        <authorList>
            <person name="Chen T."/>
        </authorList>
    </citation>
    <scope>NUCLEOTIDE SEQUENCE</scope>
    <source>
        <strain evidence="2">Nanhai2018</strain>
        <tissue evidence="2">Muscle</tissue>
    </source>
</reference>
<feature type="transmembrane region" description="Helical" evidence="1">
    <location>
        <begin position="12"/>
        <end position="34"/>
    </location>
</feature>
<evidence type="ECO:0000313" key="3">
    <source>
        <dbReference type="Proteomes" id="UP001152320"/>
    </source>
</evidence>
<feature type="transmembrane region" description="Helical" evidence="1">
    <location>
        <begin position="54"/>
        <end position="77"/>
    </location>
</feature>
<accession>A0A9Q1BZG7</accession>
<keyword evidence="1" id="KW-0812">Transmembrane</keyword>
<keyword evidence="3" id="KW-1185">Reference proteome</keyword>
<dbReference type="AlphaFoldDB" id="A0A9Q1BZG7"/>
<evidence type="ECO:0000313" key="2">
    <source>
        <dbReference type="EMBL" id="KAJ8035409.1"/>
    </source>
</evidence>
<comment type="caution">
    <text evidence="2">The sequence shown here is derived from an EMBL/GenBank/DDBJ whole genome shotgun (WGS) entry which is preliminary data.</text>
</comment>
<dbReference type="Proteomes" id="UP001152320">
    <property type="component" value="Chromosome 10"/>
</dbReference>